<protein>
    <submittedName>
        <fullName evidence="1">Uncharacterized protein</fullName>
    </submittedName>
</protein>
<sequence length="168" mass="18718">MASQRTRIGSPSVGASGWDYIAPWRGSIEETMSSLQTEVFAKYFSTRPEELRPADIAELWSGNEFDEDTWAGFMATQGTHSILDIRHLVPAETRIDELTGNTMRPVSTAETIAAFGHDMPTRAEYERLADTTYSPIFDEDDGRWAGRCLILYKDGVPESVAFWGVSGD</sequence>
<evidence type="ECO:0000313" key="2">
    <source>
        <dbReference type="Proteomes" id="UP001499854"/>
    </source>
</evidence>
<proteinExistence type="predicted"/>
<comment type="caution">
    <text evidence="1">The sequence shown here is derived from an EMBL/GenBank/DDBJ whole genome shotgun (WGS) entry which is preliminary data.</text>
</comment>
<reference evidence="2" key="1">
    <citation type="journal article" date="2019" name="Int. J. Syst. Evol. Microbiol.">
        <title>The Global Catalogue of Microorganisms (GCM) 10K type strain sequencing project: providing services to taxonomists for standard genome sequencing and annotation.</title>
        <authorList>
            <consortium name="The Broad Institute Genomics Platform"/>
            <consortium name="The Broad Institute Genome Sequencing Center for Infectious Disease"/>
            <person name="Wu L."/>
            <person name="Ma J."/>
        </authorList>
    </citation>
    <scope>NUCLEOTIDE SEQUENCE [LARGE SCALE GENOMIC DNA]</scope>
    <source>
        <strain evidence="2">JCM 16013</strain>
    </source>
</reference>
<dbReference type="EMBL" id="BAAAQM010000051">
    <property type="protein sequence ID" value="GAA1993948.1"/>
    <property type="molecule type" value="Genomic_DNA"/>
</dbReference>
<organism evidence="1 2">
    <name type="scientific">Catenulispora subtropica</name>
    <dbReference type="NCBI Taxonomy" id="450798"/>
    <lineage>
        <taxon>Bacteria</taxon>
        <taxon>Bacillati</taxon>
        <taxon>Actinomycetota</taxon>
        <taxon>Actinomycetes</taxon>
        <taxon>Catenulisporales</taxon>
        <taxon>Catenulisporaceae</taxon>
        <taxon>Catenulispora</taxon>
    </lineage>
</organism>
<dbReference type="Proteomes" id="UP001499854">
    <property type="component" value="Unassembled WGS sequence"/>
</dbReference>
<name>A0ABP5ECA3_9ACTN</name>
<evidence type="ECO:0000313" key="1">
    <source>
        <dbReference type="EMBL" id="GAA1993948.1"/>
    </source>
</evidence>
<keyword evidence="2" id="KW-1185">Reference proteome</keyword>
<accession>A0ABP5ECA3</accession>
<gene>
    <name evidence="1" type="ORF">GCM10009838_67670</name>
</gene>